<dbReference type="InterPro" id="IPR041669">
    <property type="entry name" value="TetR_C_15"/>
</dbReference>
<gene>
    <name evidence="4" type="ORF">Asera_28110</name>
</gene>
<dbReference type="Proteomes" id="UP000680750">
    <property type="component" value="Chromosome"/>
</dbReference>
<dbReference type="PANTHER" id="PTHR30055:SF226">
    <property type="entry name" value="HTH-TYPE TRANSCRIPTIONAL REGULATOR PKSA"/>
    <property type="match status" value="1"/>
</dbReference>
<proteinExistence type="predicted"/>
<dbReference type="GO" id="GO:0000976">
    <property type="term" value="F:transcription cis-regulatory region binding"/>
    <property type="evidence" value="ECO:0007669"/>
    <property type="project" value="TreeGrafter"/>
</dbReference>
<reference evidence="4" key="1">
    <citation type="submission" date="2020-08" db="EMBL/GenBank/DDBJ databases">
        <title>Whole genome shotgun sequence of Actinocatenispora sera NBRC 101916.</title>
        <authorList>
            <person name="Komaki H."/>
            <person name="Tamura T."/>
        </authorList>
    </citation>
    <scope>NUCLEOTIDE SEQUENCE</scope>
    <source>
        <strain evidence="4">NBRC 101916</strain>
    </source>
</reference>
<evidence type="ECO:0000256" key="1">
    <source>
        <dbReference type="ARBA" id="ARBA00023125"/>
    </source>
</evidence>
<keyword evidence="1 2" id="KW-0238">DNA-binding</keyword>
<dbReference type="KEGG" id="aser:Asera_28110"/>
<dbReference type="Gene3D" id="1.10.357.10">
    <property type="entry name" value="Tetracycline Repressor, domain 2"/>
    <property type="match status" value="1"/>
</dbReference>
<keyword evidence="5" id="KW-1185">Reference proteome</keyword>
<feature type="domain" description="HTH tetR-type" evidence="3">
    <location>
        <begin position="14"/>
        <end position="74"/>
    </location>
</feature>
<dbReference type="RefSeq" id="WP_030449645.1">
    <property type="nucleotide sequence ID" value="NZ_AP023354.1"/>
</dbReference>
<sequence length="200" mass="21438">MPDTTPRKRQARGERRAASILDAAAEVFTEAGYERASTNAIAARAGISPGSLYQFFANKQAIAEALSERHIAALRAAHAAAFTDEASTLPVPQLVRQLARPIVEFNLANPSFQTLLADTGTPHASAKQPLHDALLARLDALFAARCADAPAAERHRHARVAVQLFTAMLPLVLAATEAERPAMITELEAVLVGYLQPLLD</sequence>
<evidence type="ECO:0000313" key="4">
    <source>
        <dbReference type="EMBL" id="BCJ28703.1"/>
    </source>
</evidence>
<dbReference type="InterPro" id="IPR009057">
    <property type="entry name" value="Homeodomain-like_sf"/>
</dbReference>
<dbReference type="InterPro" id="IPR001647">
    <property type="entry name" value="HTH_TetR"/>
</dbReference>
<dbReference type="GO" id="GO:0003700">
    <property type="term" value="F:DNA-binding transcription factor activity"/>
    <property type="evidence" value="ECO:0007669"/>
    <property type="project" value="TreeGrafter"/>
</dbReference>
<dbReference type="InterPro" id="IPR050109">
    <property type="entry name" value="HTH-type_TetR-like_transc_reg"/>
</dbReference>
<feature type="DNA-binding region" description="H-T-H motif" evidence="2">
    <location>
        <begin position="37"/>
        <end position="56"/>
    </location>
</feature>
<dbReference type="InterPro" id="IPR023772">
    <property type="entry name" value="DNA-bd_HTH_TetR-type_CS"/>
</dbReference>
<dbReference type="SUPFAM" id="SSF46689">
    <property type="entry name" value="Homeodomain-like"/>
    <property type="match status" value="1"/>
</dbReference>
<evidence type="ECO:0000259" key="3">
    <source>
        <dbReference type="PROSITE" id="PS50977"/>
    </source>
</evidence>
<dbReference type="EMBL" id="AP023354">
    <property type="protein sequence ID" value="BCJ28703.1"/>
    <property type="molecule type" value="Genomic_DNA"/>
</dbReference>
<dbReference type="PROSITE" id="PS01081">
    <property type="entry name" value="HTH_TETR_1"/>
    <property type="match status" value="1"/>
</dbReference>
<name>A0A810KZU5_9ACTN</name>
<evidence type="ECO:0000313" key="5">
    <source>
        <dbReference type="Proteomes" id="UP000680750"/>
    </source>
</evidence>
<evidence type="ECO:0000256" key="2">
    <source>
        <dbReference type="PROSITE-ProRule" id="PRU00335"/>
    </source>
</evidence>
<dbReference type="Pfam" id="PF00440">
    <property type="entry name" value="TetR_N"/>
    <property type="match status" value="1"/>
</dbReference>
<dbReference type="OrthoDB" id="5242390at2"/>
<accession>A0A810KZU5</accession>
<dbReference type="PRINTS" id="PR00455">
    <property type="entry name" value="HTHTETR"/>
</dbReference>
<dbReference type="Pfam" id="PF17918">
    <property type="entry name" value="TetR_C_15"/>
    <property type="match status" value="1"/>
</dbReference>
<organism evidence="4 5">
    <name type="scientific">Actinocatenispora sera</name>
    <dbReference type="NCBI Taxonomy" id="390989"/>
    <lineage>
        <taxon>Bacteria</taxon>
        <taxon>Bacillati</taxon>
        <taxon>Actinomycetota</taxon>
        <taxon>Actinomycetes</taxon>
        <taxon>Micromonosporales</taxon>
        <taxon>Micromonosporaceae</taxon>
        <taxon>Actinocatenispora</taxon>
    </lineage>
</organism>
<protein>
    <submittedName>
        <fullName evidence="4">TetR family transcriptional regulator</fullName>
    </submittedName>
</protein>
<dbReference type="PANTHER" id="PTHR30055">
    <property type="entry name" value="HTH-TYPE TRANSCRIPTIONAL REGULATOR RUTR"/>
    <property type="match status" value="1"/>
</dbReference>
<dbReference type="PROSITE" id="PS50977">
    <property type="entry name" value="HTH_TETR_2"/>
    <property type="match status" value="1"/>
</dbReference>
<dbReference type="AlphaFoldDB" id="A0A810KZU5"/>